<evidence type="ECO:0000256" key="7">
    <source>
        <dbReference type="ARBA" id="ARBA00022840"/>
    </source>
</evidence>
<feature type="domain" description="DAC" evidence="11">
    <location>
        <begin position="84"/>
        <end position="247"/>
    </location>
</feature>
<evidence type="ECO:0000256" key="10">
    <source>
        <dbReference type="HAMAP-Rule" id="MF_01499"/>
    </source>
</evidence>
<evidence type="ECO:0000256" key="5">
    <source>
        <dbReference type="ARBA" id="ARBA00022695"/>
    </source>
</evidence>
<protein>
    <recommendedName>
        <fullName evidence="10">Diadenylate cyclase</fullName>
        <shortName evidence="10">DAC</shortName>
        <ecNumber evidence="10">2.7.7.85</ecNumber>
    </recommendedName>
    <alternativeName>
        <fullName evidence="10">Cyclic-di-AMP synthase</fullName>
        <shortName evidence="10">c-di-AMP synthase</shortName>
    </alternativeName>
</protein>
<accession>A0A161PWD5</accession>
<keyword evidence="2 10" id="KW-1003">Cell membrane</keyword>
<evidence type="ECO:0000256" key="1">
    <source>
        <dbReference type="ARBA" id="ARBA00000877"/>
    </source>
</evidence>
<dbReference type="NCBIfam" id="TIGR00159">
    <property type="entry name" value="diadenylate cyclase CdaA"/>
    <property type="match status" value="1"/>
</dbReference>
<dbReference type="InterPro" id="IPR003390">
    <property type="entry name" value="DNA_integrity_scan_DisA_N"/>
</dbReference>
<dbReference type="OrthoDB" id="9807385at2"/>
<dbReference type="PANTHER" id="PTHR34185">
    <property type="entry name" value="DIADENYLATE CYCLASE"/>
    <property type="match status" value="1"/>
</dbReference>
<evidence type="ECO:0000313" key="13">
    <source>
        <dbReference type="Proteomes" id="UP000075737"/>
    </source>
</evidence>
<evidence type="ECO:0000256" key="4">
    <source>
        <dbReference type="ARBA" id="ARBA00022692"/>
    </source>
</evidence>
<dbReference type="EMBL" id="LOHZ01000033">
    <property type="protein sequence ID" value="KYO65490.1"/>
    <property type="molecule type" value="Genomic_DNA"/>
</dbReference>
<name>A0A161PWD5_9FIRM</name>
<dbReference type="Gene3D" id="3.40.1700.10">
    <property type="entry name" value="DNA integrity scanning protein, DisA, N-terminal domain"/>
    <property type="match status" value="1"/>
</dbReference>
<evidence type="ECO:0000256" key="2">
    <source>
        <dbReference type="ARBA" id="ARBA00022475"/>
    </source>
</evidence>
<evidence type="ECO:0000256" key="9">
    <source>
        <dbReference type="ARBA" id="ARBA00023136"/>
    </source>
</evidence>
<dbReference type="PROSITE" id="PS51794">
    <property type="entry name" value="DAC"/>
    <property type="match status" value="1"/>
</dbReference>
<dbReference type="InterPro" id="IPR050338">
    <property type="entry name" value="DisA"/>
</dbReference>
<evidence type="ECO:0000259" key="11">
    <source>
        <dbReference type="PROSITE" id="PS51794"/>
    </source>
</evidence>
<dbReference type="Proteomes" id="UP000075737">
    <property type="component" value="Unassembled WGS sequence"/>
</dbReference>
<proteinExistence type="inferred from homology"/>
<comment type="catalytic activity">
    <reaction evidence="1 10">
        <text>2 ATP = 3',3'-c-di-AMP + 2 diphosphate</text>
        <dbReference type="Rhea" id="RHEA:35655"/>
        <dbReference type="ChEBI" id="CHEBI:30616"/>
        <dbReference type="ChEBI" id="CHEBI:33019"/>
        <dbReference type="ChEBI" id="CHEBI:71500"/>
        <dbReference type="EC" id="2.7.7.85"/>
    </reaction>
</comment>
<keyword evidence="8 10" id="KW-1133">Transmembrane helix</keyword>
<evidence type="ECO:0000256" key="3">
    <source>
        <dbReference type="ARBA" id="ARBA00022679"/>
    </source>
</evidence>
<keyword evidence="3 10" id="KW-0808">Transferase</keyword>
<dbReference type="STRING" id="520767.ATZ99_15260"/>
<gene>
    <name evidence="10" type="primary">dacA</name>
    <name evidence="12" type="ORF">ATZ99_15260</name>
</gene>
<dbReference type="InterPro" id="IPR036888">
    <property type="entry name" value="DNA_integrity_DisA_N_sf"/>
</dbReference>
<keyword evidence="7 10" id="KW-0067">ATP-binding</keyword>
<sequence>MLVQIAELFKGFRLMDLLDIALVAYVSYKALQLIRGTRAVQLIRGLVLFIVFTKVSEWLGLYTINWILKNAMTVGAIALLVVFQPELRRALEQLGRSRFFSGTVFGWGEKEILRLIDSVAEACEELSKNKIGALMVLEGQTGLNEYIETGVMIGGQVSPELLINIFVPNTPLHDGAVIIRNDKIMAASCYLPLTENPNLSKELGTRHRAGLGITEQSDAVAVIVSEETGVISVAREGKLSRYLDIKTLKSMLKEIYQVGEKKGNLWNWRKTNA</sequence>
<comment type="caution">
    <text evidence="12">The sequence shown here is derived from an EMBL/GenBank/DDBJ whole genome shotgun (WGS) entry which is preliminary data.</text>
</comment>
<dbReference type="PANTHER" id="PTHR34185:SF1">
    <property type="entry name" value="DIADENYLATE CYCLASE"/>
    <property type="match status" value="1"/>
</dbReference>
<dbReference type="PATRIC" id="fig|520767.4.peg.1630"/>
<comment type="similarity">
    <text evidence="10">Belongs to the adenylate cyclase family. DacA/CdaA subfamily.</text>
</comment>
<dbReference type="GO" id="GO:0004016">
    <property type="term" value="F:adenylate cyclase activity"/>
    <property type="evidence" value="ECO:0007669"/>
    <property type="project" value="UniProtKB-UniRule"/>
</dbReference>
<keyword evidence="4 10" id="KW-0812">Transmembrane</keyword>
<dbReference type="HAMAP" id="MF_01499">
    <property type="entry name" value="DacA"/>
    <property type="match status" value="1"/>
</dbReference>
<keyword evidence="9 10" id="KW-0472">Membrane</keyword>
<dbReference type="FunFam" id="3.40.1700.10:FF:000002">
    <property type="entry name" value="Diadenylate cyclase"/>
    <property type="match status" value="1"/>
</dbReference>
<keyword evidence="5 10" id="KW-0548">Nucleotidyltransferase</keyword>
<keyword evidence="13" id="KW-1185">Reference proteome</keyword>
<evidence type="ECO:0000256" key="6">
    <source>
        <dbReference type="ARBA" id="ARBA00022741"/>
    </source>
</evidence>
<dbReference type="InterPro" id="IPR034701">
    <property type="entry name" value="CdaA"/>
</dbReference>
<dbReference type="InterPro" id="IPR014046">
    <property type="entry name" value="C-di-AMP_synthase"/>
</dbReference>
<dbReference type="EC" id="2.7.7.85" evidence="10"/>
<dbReference type="SUPFAM" id="SSF143597">
    <property type="entry name" value="YojJ-like"/>
    <property type="match status" value="1"/>
</dbReference>
<dbReference type="Pfam" id="PF02457">
    <property type="entry name" value="DAC"/>
    <property type="match status" value="1"/>
</dbReference>
<dbReference type="GO" id="GO:0106408">
    <property type="term" value="F:diadenylate cyclase activity"/>
    <property type="evidence" value="ECO:0007669"/>
    <property type="project" value="UniProtKB-EC"/>
</dbReference>
<keyword evidence="6 10" id="KW-0547">Nucleotide-binding</keyword>
<dbReference type="RefSeq" id="WP_068748648.1">
    <property type="nucleotide sequence ID" value="NZ_LOHZ01000033.1"/>
</dbReference>
<dbReference type="InterPro" id="IPR045585">
    <property type="entry name" value="CdaA_N"/>
</dbReference>
<evidence type="ECO:0000313" key="12">
    <source>
        <dbReference type="EMBL" id="KYO65490.1"/>
    </source>
</evidence>
<dbReference type="PIRSF" id="PIRSF004793">
    <property type="entry name" value="UCP004793"/>
    <property type="match status" value="1"/>
</dbReference>
<reference evidence="12 13" key="1">
    <citation type="submission" date="2015-12" db="EMBL/GenBank/DDBJ databases">
        <title>Draft genome of Thermovenabulum gondwanense isolated from a red thermophilic microbial mat colonisisng an outflow channel of a bore well.</title>
        <authorList>
            <person name="Patel B.K."/>
        </authorList>
    </citation>
    <scope>NUCLEOTIDE SEQUENCE [LARGE SCALE GENOMIC DNA]</scope>
    <source>
        <strain evidence="12 13">R270</strain>
    </source>
</reference>
<dbReference type="Pfam" id="PF19293">
    <property type="entry name" value="CdaA_N"/>
    <property type="match status" value="1"/>
</dbReference>
<comment type="function">
    <text evidence="10">Catalyzes the condensation of 2 ATP molecules into cyclic di-AMP (c-di-AMP), a second messenger used to regulate differing processes in different bacteria.</text>
</comment>
<evidence type="ECO:0000256" key="8">
    <source>
        <dbReference type="ARBA" id="ARBA00022989"/>
    </source>
</evidence>
<dbReference type="GO" id="GO:0005524">
    <property type="term" value="F:ATP binding"/>
    <property type="evidence" value="ECO:0007669"/>
    <property type="project" value="UniProtKB-UniRule"/>
</dbReference>
<organism evidence="12 13">
    <name type="scientific">Thermovenabulum gondwanense</name>
    <dbReference type="NCBI Taxonomy" id="520767"/>
    <lineage>
        <taxon>Bacteria</taxon>
        <taxon>Bacillati</taxon>
        <taxon>Bacillota</taxon>
        <taxon>Clostridia</taxon>
        <taxon>Thermosediminibacterales</taxon>
        <taxon>Thermosediminibacteraceae</taxon>
        <taxon>Thermovenabulum</taxon>
    </lineage>
</organism>
<comment type="subunit">
    <text evidence="10">Probably a homodimer.</text>
</comment>
<dbReference type="AlphaFoldDB" id="A0A161PWD5"/>
<dbReference type="GO" id="GO:0006171">
    <property type="term" value="P:cAMP biosynthetic process"/>
    <property type="evidence" value="ECO:0007669"/>
    <property type="project" value="InterPro"/>
</dbReference>